<evidence type="ECO:0000256" key="1">
    <source>
        <dbReference type="SAM" id="MobiDB-lite"/>
    </source>
</evidence>
<dbReference type="EMBL" id="DS268477">
    <property type="protein sequence ID" value="EFP08925.1"/>
    <property type="molecule type" value="Genomic_DNA"/>
</dbReference>
<reference evidence="2" key="1">
    <citation type="submission" date="2007-07" db="EMBL/GenBank/DDBJ databases">
        <title>PCAP assembly of the Caenorhabditis remanei genome.</title>
        <authorList>
            <consortium name="The Caenorhabditis remanei Sequencing Consortium"/>
            <person name="Wilson R.K."/>
        </authorList>
    </citation>
    <scope>NUCLEOTIDE SEQUENCE [LARGE SCALE GENOMIC DNA]</scope>
    <source>
        <strain evidence="2">PB4641</strain>
    </source>
</reference>
<dbReference type="HOGENOM" id="CLU_757000_0_0_1"/>
<organism evidence="3">
    <name type="scientific">Caenorhabditis remanei</name>
    <name type="common">Caenorhabditis vulgaris</name>
    <dbReference type="NCBI Taxonomy" id="31234"/>
    <lineage>
        <taxon>Eukaryota</taxon>
        <taxon>Metazoa</taxon>
        <taxon>Ecdysozoa</taxon>
        <taxon>Nematoda</taxon>
        <taxon>Chromadorea</taxon>
        <taxon>Rhabditida</taxon>
        <taxon>Rhabditina</taxon>
        <taxon>Rhabditomorpha</taxon>
        <taxon>Rhabditoidea</taxon>
        <taxon>Rhabditidae</taxon>
        <taxon>Peloderinae</taxon>
        <taxon>Caenorhabditis</taxon>
    </lineage>
</organism>
<dbReference type="AlphaFoldDB" id="E3MTZ3"/>
<dbReference type="FunCoup" id="E3MTZ3">
    <property type="interactions" value="1174"/>
</dbReference>
<feature type="region of interest" description="Disordered" evidence="1">
    <location>
        <begin position="302"/>
        <end position="326"/>
    </location>
</feature>
<proteinExistence type="predicted"/>
<protein>
    <submittedName>
        <fullName evidence="2">Uncharacterized protein</fullName>
    </submittedName>
</protein>
<evidence type="ECO:0000313" key="3">
    <source>
        <dbReference type="Proteomes" id="UP000008281"/>
    </source>
</evidence>
<gene>
    <name evidence="2" type="ORF">CRE_18090</name>
</gene>
<evidence type="ECO:0000313" key="2">
    <source>
        <dbReference type="EMBL" id="EFP08925.1"/>
    </source>
</evidence>
<dbReference type="InParanoid" id="E3MTZ3"/>
<dbReference type="OMA" id="RASRMTF"/>
<name>E3MTZ3_CAERE</name>
<keyword evidence="3" id="KW-1185">Reference proteome</keyword>
<accession>E3MTZ3</accession>
<sequence>MLVIPTDDYLSVEKEEASEVCEIEIHSSTGDLLLVSITNFLMFSHRRPRNPNDIIVRNSDMQFIVDSKPKVLHLRSTELFNYFQGYQLMKTPIWLIIPMNLNFRSILLFSNPKDCFSYDTLRCPDYSLCYNCSKYCFSTELECDGYDTCGEDESSCTFINTKTLPIPVFFLILSLCSAGLFYRCPFYAKNSKASRHTFIRYLREAIPPALAPPSQPDQGDQGKTENEITLSVPSTPPGHTRHRHSILSRINFQPAPALSEIEPEVEDREQSPQESICEPPAHQPEVFLRRQSLPFGLNAVPVSTDSMTKTDDKKTRFASRAMSFQH</sequence>
<feature type="region of interest" description="Disordered" evidence="1">
    <location>
        <begin position="209"/>
        <end position="242"/>
    </location>
</feature>
<dbReference type="eggNOG" id="ENOG502TH0J">
    <property type="taxonomic scope" value="Eukaryota"/>
</dbReference>
<dbReference type="OrthoDB" id="5808032at2759"/>
<dbReference type="Proteomes" id="UP000008281">
    <property type="component" value="Unassembled WGS sequence"/>
</dbReference>